<dbReference type="EMBL" id="JAWDJW010007522">
    <property type="protein sequence ID" value="KAK3061997.1"/>
    <property type="molecule type" value="Genomic_DNA"/>
</dbReference>
<evidence type="ECO:0000313" key="2">
    <source>
        <dbReference type="Proteomes" id="UP001186974"/>
    </source>
</evidence>
<reference evidence="1" key="1">
    <citation type="submission" date="2024-09" db="EMBL/GenBank/DDBJ databases">
        <title>Black Yeasts Isolated from many extreme environments.</title>
        <authorList>
            <person name="Coleine C."/>
            <person name="Stajich J.E."/>
            <person name="Selbmann L."/>
        </authorList>
    </citation>
    <scope>NUCLEOTIDE SEQUENCE</scope>
    <source>
        <strain evidence="1">CCFEE 5737</strain>
    </source>
</reference>
<comment type="caution">
    <text evidence="1">The sequence shown here is derived from an EMBL/GenBank/DDBJ whole genome shotgun (WGS) entry which is preliminary data.</text>
</comment>
<sequence length="196" mass="20325">MSTDPKALPNGGPSLDEPSQDTEPIAEYANLIGLSHQPLLPGYSHTDLTQVSRPYSMLFLGSVVHGSPAFPPSVLEKALASPTSSTLSAPQDSPPTSPELETALPDCSPKSQNPLPASSDTTPTSPDALSSSDQSANSLDSSSPAYSLDAIERALPSPASSVFPSDSDAFVTSTVPGPEYLPFDPAEVRIQPDPPI</sequence>
<evidence type="ECO:0000313" key="1">
    <source>
        <dbReference type="EMBL" id="KAK3061997.1"/>
    </source>
</evidence>
<accession>A0ACC3D518</accession>
<protein>
    <submittedName>
        <fullName evidence="1">Uncharacterized protein</fullName>
    </submittedName>
</protein>
<name>A0ACC3D518_9PEZI</name>
<dbReference type="Proteomes" id="UP001186974">
    <property type="component" value="Unassembled WGS sequence"/>
</dbReference>
<feature type="non-terminal residue" evidence="1">
    <location>
        <position position="196"/>
    </location>
</feature>
<organism evidence="1 2">
    <name type="scientific">Coniosporium uncinatum</name>
    <dbReference type="NCBI Taxonomy" id="93489"/>
    <lineage>
        <taxon>Eukaryota</taxon>
        <taxon>Fungi</taxon>
        <taxon>Dikarya</taxon>
        <taxon>Ascomycota</taxon>
        <taxon>Pezizomycotina</taxon>
        <taxon>Dothideomycetes</taxon>
        <taxon>Dothideomycetes incertae sedis</taxon>
        <taxon>Coniosporium</taxon>
    </lineage>
</organism>
<gene>
    <name evidence="1" type="ORF">LTS18_005022</name>
</gene>
<keyword evidence="2" id="KW-1185">Reference proteome</keyword>
<proteinExistence type="predicted"/>